<accession>A0ABT8CYD5</accession>
<dbReference type="InterPro" id="IPR046219">
    <property type="entry name" value="DUF6252"/>
</dbReference>
<reference evidence="2" key="1">
    <citation type="journal article" date="2014" name="Int. J. Syst. Evol. Microbiol.">
        <title>Complete genome of a new Firmicutes species belonging to the dominant human colonic microbiota ('Ruminococcus bicirculans') reveals two chromosomes and a selective capacity to utilize plant glucans.</title>
        <authorList>
            <consortium name="NISC Comparative Sequencing Program"/>
            <person name="Wegmann U."/>
            <person name="Louis P."/>
            <person name="Goesmann A."/>
            <person name="Henrissat B."/>
            <person name="Duncan S.H."/>
            <person name="Flint H.J."/>
        </authorList>
    </citation>
    <scope>NUCLEOTIDE SEQUENCE</scope>
    <source>
        <strain evidence="2">CECT 7184</strain>
    </source>
</reference>
<dbReference type="EMBL" id="JAUFQU010000001">
    <property type="protein sequence ID" value="MDN3708354.1"/>
    <property type="molecule type" value="Genomic_DNA"/>
</dbReference>
<keyword evidence="3" id="KW-1185">Reference proteome</keyword>
<dbReference type="RefSeq" id="WP_290364224.1">
    <property type="nucleotide sequence ID" value="NZ_JAUFQU010000001.1"/>
</dbReference>
<proteinExistence type="predicted"/>
<dbReference type="PROSITE" id="PS51257">
    <property type="entry name" value="PROKAR_LIPOPROTEIN"/>
    <property type="match status" value="1"/>
</dbReference>
<reference evidence="3" key="2">
    <citation type="journal article" date="2019" name="Int. J. Syst. Evol. Microbiol.">
        <title>The Global Catalogue of Microorganisms (GCM) 10K type strain sequencing project: providing services to taxonomists for standard genome sequencing and annotation.</title>
        <authorList>
            <consortium name="The Broad Institute Genomics Platform"/>
            <consortium name="The Broad Institute Genome Sequencing Center for Infectious Disease"/>
            <person name="Wu L."/>
            <person name="Ma J."/>
        </authorList>
    </citation>
    <scope>NUCLEOTIDE SEQUENCE [LARGE SCALE GENOMIC DNA]</scope>
    <source>
        <strain evidence="3">CECT 7184</strain>
    </source>
</reference>
<evidence type="ECO:0000313" key="1">
    <source>
        <dbReference type="EMBL" id="MDN3708354.1"/>
    </source>
</evidence>
<evidence type="ECO:0000313" key="2">
    <source>
        <dbReference type="EMBL" id="MDN3709260.1"/>
    </source>
</evidence>
<evidence type="ECO:0000313" key="3">
    <source>
        <dbReference type="Proteomes" id="UP001242368"/>
    </source>
</evidence>
<organism evidence="2 3">
    <name type="scientific">Paenimyroides ceti</name>
    <dbReference type="NCBI Taxonomy" id="395087"/>
    <lineage>
        <taxon>Bacteria</taxon>
        <taxon>Pseudomonadati</taxon>
        <taxon>Bacteroidota</taxon>
        <taxon>Flavobacteriia</taxon>
        <taxon>Flavobacteriales</taxon>
        <taxon>Flavobacteriaceae</taxon>
        <taxon>Paenimyroides</taxon>
    </lineage>
</organism>
<sequence length="170" mass="18887">MKKIIVFLTLALTFAACEDDVKFNDPAFQALSNYDFWRADASVAEVKDGTLRVYGTNGAESLLLRIPNYGFGKRYDLGIDDKNVAVFRRVIEKDTIRFKTGINLGGGYVVFDEASKQVPGTVSGRFVVDAPNTNIANDTMKSVYLHEGVFFRIKMSEITNGMPSEIPVLE</sequence>
<gene>
    <name evidence="1" type="ORF">QW060_14730</name>
    <name evidence="2" type="ORF">QW060_19760</name>
</gene>
<dbReference type="EMBL" id="JAUFQU010000026">
    <property type="protein sequence ID" value="MDN3709260.1"/>
    <property type="molecule type" value="Genomic_DNA"/>
</dbReference>
<protein>
    <submittedName>
        <fullName evidence="2">DUF6252 family protein</fullName>
    </submittedName>
</protein>
<comment type="caution">
    <text evidence="2">The sequence shown here is derived from an EMBL/GenBank/DDBJ whole genome shotgun (WGS) entry which is preliminary data.</text>
</comment>
<reference evidence="2" key="3">
    <citation type="submission" date="2023-06" db="EMBL/GenBank/DDBJ databases">
        <authorList>
            <person name="Lucena T."/>
            <person name="Sun Q."/>
        </authorList>
    </citation>
    <scope>NUCLEOTIDE SEQUENCE</scope>
    <source>
        <strain evidence="2">CECT 7184</strain>
    </source>
</reference>
<name>A0ABT8CYD5_9FLAO</name>
<dbReference type="Proteomes" id="UP001242368">
    <property type="component" value="Unassembled WGS sequence"/>
</dbReference>
<dbReference type="Pfam" id="PF19765">
    <property type="entry name" value="DUF6252"/>
    <property type="match status" value="1"/>
</dbReference>